<reference evidence="2 3" key="1">
    <citation type="submission" date="2019-03" db="EMBL/GenBank/DDBJ databases">
        <title>First draft genome of Liparis tanakae, snailfish: a comprehensive survey of snailfish specific genes.</title>
        <authorList>
            <person name="Kim W."/>
            <person name="Song I."/>
            <person name="Jeong J.-H."/>
            <person name="Kim D."/>
            <person name="Kim S."/>
            <person name="Ryu S."/>
            <person name="Song J.Y."/>
            <person name="Lee S.K."/>
        </authorList>
    </citation>
    <scope>NUCLEOTIDE SEQUENCE [LARGE SCALE GENOMIC DNA]</scope>
    <source>
        <tissue evidence="2">Muscle</tissue>
    </source>
</reference>
<protein>
    <submittedName>
        <fullName evidence="2">Uncharacterized protein</fullName>
    </submittedName>
</protein>
<feature type="compositionally biased region" description="Pro residues" evidence="1">
    <location>
        <begin position="55"/>
        <end position="71"/>
    </location>
</feature>
<gene>
    <name evidence="2" type="ORF">EYF80_068124</name>
</gene>
<evidence type="ECO:0000313" key="2">
    <source>
        <dbReference type="EMBL" id="TNN21764.1"/>
    </source>
</evidence>
<sequence length="118" mass="12862">MCPRWLDPCPSHPHDALSLPTGARVDRVSPPSTEDGDVPANRPDTVGSAASTPSPSTPSPSTPSTPSPPTPNTLAQSVYKSFTTSSLLRVLMHTTQPMFNGKRRWIHMDLRIRTYNII</sequence>
<keyword evidence="3" id="KW-1185">Reference proteome</keyword>
<organism evidence="2 3">
    <name type="scientific">Liparis tanakae</name>
    <name type="common">Tanaka's snailfish</name>
    <dbReference type="NCBI Taxonomy" id="230148"/>
    <lineage>
        <taxon>Eukaryota</taxon>
        <taxon>Metazoa</taxon>
        <taxon>Chordata</taxon>
        <taxon>Craniata</taxon>
        <taxon>Vertebrata</taxon>
        <taxon>Euteleostomi</taxon>
        <taxon>Actinopterygii</taxon>
        <taxon>Neopterygii</taxon>
        <taxon>Teleostei</taxon>
        <taxon>Neoteleostei</taxon>
        <taxon>Acanthomorphata</taxon>
        <taxon>Eupercaria</taxon>
        <taxon>Perciformes</taxon>
        <taxon>Cottioidei</taxon>
        <taxon>Cottales</taxon>
        <taxon>Liparidae</taxon>
        <taxon>Liparis</taxon>
    </lineage>
</organism>
<evidence type="ECO:0000256" key="1">
    <source>
        <dbReference type="SAM" id="MobiDB-lite"/>
    </source>
</evidence>
<dbReference type="EMBL" id="SRLO01025984">
    <property type="protein sequence ID" value="TNN21764.1"/>
    <property type="molecule type" value="Genomic_DNA"/>
</dbReference>
<name>A0A4Z2DYZ2_9TELE</name>
<dbReference type="AlphaFoldDB" id="A0A4Z2DYZ2"/>
<comment type="caution">
    <text evidence="2">The sequence shown here is derived from an EMBL/GenBank/DDBJ whole genome shotgun (WGS) entry which is preliminary data.</text>
</comment>
<evidence type="ECO:0000313" key="3">
    <source>
        <dbReference type="Proteomes" id="UP000314294"/>
    </source>
</evidence>
<proteinExistence type="predicted"/>
<accession>A0A4Z2DYZ2</accession>
<feature type="region of interest" description="Disordered" evidence="1">
    <location>
        <begin position="1"/>
        <end position="75"/>
    </location>
</feature>
<dbReference type="Proteomes" id="UP000314294">
    <property type="component" value="Unassembled WGS sequence"/>
</dbReference>